<organism evidence="2">
    <name type="scientific">Acididesulfobacillus acetoxydans</name>
    <dbReference type="NCBI Taxonomy" id="1561005"/>
    <lineage>
        <taxon>Bacteria</taxon>
        <taxon>Bacillati</taxon>
        <taxon>Bacillota</taxon>
        <taxon>Clostridia</taxon>
        <taxon>Eubacteriales</taxon>
        <taxon>Peptococcaceae</taxon>
        <taxon>Acididesulfobacillus</taxon>
    </lineage>
</organism>
<evidence type="ECO:0000313" key="3">
    <source>
        <dbReference type="EMBL" id="CEJ06522.1"/>
    </source>
</evidence>
<feature type="transmembrane region" description="Helical" evidence="1">
    <location>
        <begin position="94"/>
        <end position="113"/>
    </location>
</feature>
<protein>
    <submittedName>
        <fullName evidence="2">Uncharacterized protein</fullName>
    </submittedName>
</protein>
<dbReference type="KEGG" id="aacx:DEACI_3206"/>
<accession>A0A8S0XZP0</accession>
<feature type="transmembrane region" description="Helical" evidence="1">
    <location>
        <begin position="15"/>
        <end position="32"/>
    </location>
</feature>
<evidence type="ECO:0000313" key="2">
    <source>
        <dbReference type="EMBL" id="CAA7602527.1"/>
    </source>
</evidence>
<name>A0A8S0XZP0_9FIRM</name>
<keyword evidence="4" id="KW-1185">Reference proteome</keyword>
<reference evidence="2" key="2">
    <citation type="submission" date="2020-01" db="EMBL/GenBank/DDBJ databases">
        <authorList>
            <person name="Hornung B."/>
        </authorList>
    </citation>
    <scope>NUCLEOTIDE SEQUENCE</scope>
    <source>
        <strain evidence="2">PacBioINE</strain>
    </source>
</reference>
<keyword evidence="1" id="KW-0812">Transmembrane</keyword>
<keyword evidence="1" id="KW-1133">Transmembrane helix</keyword>
<gene>
    <name evidence="3" type="ORF">DEACI_0970</name>
    <name evidence="2" type="ORF">DEACI_3206</name>
</gene>
<dbReference type="EMBL" id="CDGJ01000031">
    <property type="protein sequence ID" value="CEJ06522.1"/>
    <property type="molecule type" value="Genomic_DNA"/>
</dbReference>
<feature type="transmembrane region" description="Helical" evidence="1">
    <location>
        <begin position="52"/>
        <end position="74"/>
    </location>
</feature>
<dbReference type="Proteomes" id="UP001071230">
    <property type="component" value="Unassembled WGS sequence"/>
</dbReference>
<dbReference type="AlphaFoldDB" id="A0A8S0XZP0"/>
<dbReference type="Proteomes" id="UP000836597">
    <property type="component" value="Chromosome"/>
</dbReference>
<keyword evidence="1" id="KW-0472">Membrane</keyword>
<proteinExistence type="predicted"/>
<dbReference type="EMBL" id="LR746496">
    <property type="protein sequence ID" value="CAA7602527.1"/>
    <property type="molecule type" value="Genomic_DNA"/>
</dbReference>
<evidence type="ECO:0000313" key="4">
    <source>
        <dbReference type="Proteomes" id="UP001071230"/>
    </source>
</evidence>
<evidence type="ECO:0000256" key="1">
    <source>
        <dbReference type="SAM" id="Phobius"/>
    </source>
</evidence>
<sequence length="119" mass="13278">MGAPFIDFPRGRDERVQTLGLILLIAGIAASVRERRFLLMWRSRPAPTPGPLSTGLAQLVGTAGGIYLGLELLFSFLQIPENWWSGSTFVVEPLAFVSLILAIVQPFLVRAWLHIRKHR</sequence>
<reference evidence="3" key="1">
    <citation type="submission" date="2014-11" db="EMBL/GenBank/DDBJ databases">
        <authorList>
            <person name="Hornung B.V."/>
        </authorList>
    </citation>
    <scope>NUCLEOTIDE SEQUENCE</scope>
    <source>
        <strain evidence="3">INE</strain>
    </source>
</reference>